<sequence length="160" mass="17937">MAWFSKSKTDNSSIEQTPSNNFPPQQIEQRAHGSINMPSTTAIPGDIAPSSDIALTISQISTDESSVRVKNISDMTDKKQIESSIAEFVNVRPNNMFVIDGERDIKESIICTNNTQDGGKTCLKMKINNVELFTIMQKMEYFCSLPNDVDATYFECRKIK</sequence>
<proteinExistence type="predicted"/>
<dbReference type="OrthoDB" id="5277092at2759"/>
<feature type="region of interest" description="Disordered" evidence="1">
    <location>
        <begin position="1"/>
        <end position="26"/>
    </location>
</feature>
<accession>A0A8J5QS30</accession>
<reference evidence="2 3" key="1">
    <citation type="journal article" date="2021" name="DNA Res.">
        <title>Genome analysis of Candida subhashii reveals its hybrid nature and dual mitochondrial genome conformations.</title>
        <authorList>
            <person name="Mixao V."/>
            <person name="Hegedusova E."/>
            <person name="Saus E."/>
            <person name="Pryszcz L.P."/>
            <person name="Cillingova A."/>
            <person name="Nosek J."/>
            <person name="Gabaldon T."/>
        </authorList>
    </citation>
    <scope>NUCLEOTIDE SEQUENCE [LARGE SCALE GENOMIC DNA]</scope>
    <source>
        <strain evidence="2 3">CBS 10753</strain>
    </source>
</reference>
<dbReference type="GeneID" id="73468983"/>
<feature type="compositionally biased region" description="Polar residues" evidence="1">
    <location>
        <begin position="10"/>
        <end position="26"/>
    </location>
</feature>
<dbReference type="RefSeq" id="XP_049264499.1">
    <property type="nucleotide sequence ID" value="XM_049405905.1"/>
</dbReference>
<gene>
    <name evidence="2" type="ORF">J8A68_002182</name>
</gene>
<name>A0A8J5QS30_9ASCO</name>
<comment type="caution">
    <text evidence="2">The sequence shown here is derived from an EMBL/GenBank/DDBJ whole genome shotgun (WGS) entry which is preliminary data.</text>
</comment>
<evidence type="ECO:0000256" key="1">
    <source>
        <dbReference type="SAM" id="MobiDB-lite"/>
    </source>
</evidence>
<protein>
    <submittedName>
        <fullName evidence="2">Uncharacterized protein</fullName>
    </submittedName>
</protein>
<dbReference type="AlphaFoldDB" id="A0A8J5QS30"/>
<evidence type="ECO:0000313" key="2">
    <source>
        <dbReference type="EMBL" id="KAG7664267.1"/>
    </source>
</evidence>
<keyword evidence="3" id="KW-1185">Reference proteome</keyword>
<organism evidence="2 3">
    <name type="scientific">[Candida] subhashii</name>
    <dbReference type="NCBI Taxonomy" id="561895"/>
    <lineage>
        <taxon>Eukaryota</taxon>
        <taxon>Fungi</taxon>
        <taxon>Dikarya</taxon>
        <taxon>Ascomycota</taxon>
        <taxon>Saccharomycotina</taxon>
        <taxon>Pichiomycetes</taxon>
        <taxon>Debaryomycetaceae</taxon>
        <taxon>Spathaspora</taxon>
    </lineage>
</organism>
<dbReference type="EMBL" id="JAGSYN010000100">
    <property type="protein sequence ID" value="KAG7664267.1"/>
    <property type="molecule type" value="Genomic_DNA"/>
</dbReference>
<dbReference type="Proteomes" id="UP000694255">
    <property type="component" value="Unassembled WGS sequence"/>
</dbReference>
<evidence type="ECO:0000313" key="3">
    <source>
        <dbReference type="Proteomes" id="UP000694255"/>
    </source>
</evidence>